<dbReference type="AlphaFoldDB" id="A0AAD5UBT1"/>
<evidence type="ECO:0000313" key="5">
    <source>
        <dbReference type="EMBL" id="KAJ3253602.1"/>
    </source>
</evidence>
<proteinExistence type="predicted"/>
<gene>
    <name evidence="5" type="ORF">HK103_000444</name>
</gene>
<name>A0AAD5UBT1_9FUNG</name>
<sequence>MSSLYDQLGGEPAIDATVEKFYQLMLADPLMSPFFAHTDMNRQRNIQKKFLTYALKGNGLPPYAKKSMQKAHANITIEDKHYDKLEELLDQALASLGVESGLIKKTLGAIELMREDVLTKQHGAVPGPELSLLDAVGGEAAVEAVVKLLYERILADPLLIPFFAKADMKRQHLMQKKFLVMVLSGKPLPNASRNAMITAHAKLNLSDADFDRVIAHIAASLQIAGVEAYLIEKIGAIAETTRDLCLGRAELIK</sequence>
<keyword evidence="2" id="KW-0349">Heme</keyword>
<evidence type="ECO:0000256" key="2">
    <source>
        <dbReference type="ARBA" id="ARBA00022617"/>
    </source>
</evidence>
<reference evidence="5" key="1">
    <citation type="submission" date="2020-05" db="EMBL/GenBank/DDBJ databases">
        <title>Phylogenomic resolution of chytrid fungi.</title>
        <authorList>
            <person name="Stajich J.E."/>
            <person name="Amses K."/>
            <person name="Simmons R."/>
            <person name="Seto K."/>
            <person name="Myers J."/>
            <person name="Bonds A."/>
            <person name="Quandt C.A."/>
            <person name="Barry K."/>
            <person name="Liu P."/>
            <person name="Grigoriev I."/>
            <person name="Longcore J.E."/>
            <person name="James T.Y."/>
        </authorList>
    </citation>
    <scope>NUCLEOTIDE SEQUENCE</scope>
    <source>
        <strain evidence="5">PLAUS21</strain>
    </source>
</reference>
<dbReference type="Pfam" id="PF01152">
    <property type="entry name" value="Bac_globin"/>
    <property type="match status" value="2"/>
</dbReference>
<dbReference type="GO" id="GO:0046872">
    <property type="term" value="F:metal ion binding"/>
    <property type="evidence" value="ECO:0007669"/>
    <property type="project" value="UniProtKB-KW"/>
</dbReference>
<keyword evidence="6" id="KW-1185">Reference proteome</keyword>
<dbReference type="EMBL" id="JADGKB010000105">
    <property type="protein sequence ID" value="KAJ3253602.1"/>
    <property type="molecule type" value="Genomic_DNA"/>
</dbReference>
<evidence type="ECO:0000256" key="3">
    <source>
        <dbReference type="ARBA" id="ARBA00022723"/>
    </source>
</evidence>
<evidence type="ECO:0000313" key="6">
    <source>
        <dbReference type="Proteomes" id="UP001210925"/>
    </source>
</evidence>
<organism evidence="5 6">
    <name type="scientific">Boothiomyces macroporosus</name>
    <dbReference type="NCBI Taxonomy" id="261099"/>
    <lineage>
        <taxon>Eukaryota</taxon>
        <taxon>Fungi</taxon>
        <taxon>Fungi incertae sedis</taxon>
        <taxon>Chytridiomycota</taxon>
        <taxon>Chytridiomycota incertae sedis</taxon>
        <taxon>Chytridiomycetes</taxon>
        <taxon>Rhizophydiales</taxon>
        <taxon>Terramycetaceae</taxon>
        <taxon>Boothiomyces</taxon>
    </lineage>
</organism>
<dbReference type="GO" id="GO:0019825">
    <property type="term" value="F:oxygen binding"/>
    <property type="evidence" value="ECO:0007669"/>
    <property type="project" value="InterPro"/>
</dbReference>
<evidence type="ECO:0000256" key="4">
    <source>
        <dbReference type="ARBA" id="ARBA00023004"/>
    </source>
</evidence>
<evidence type="ECO:0000256" key="1">
    <source>
        <dbReference type="ARBA" id="ARBA00022448"/>
    </source>
</evidence>
<dbReference type="Gene3D" id="1.10.490.10">
    <property type="entry name" value="Globins"/>
    <property type="match status" value="2"/>
</dbReference>
<dbReference type="InterPro" id="IPR012292">
    <property type="entry name" value="Globin/Proto"/>
</dbReference>
<comment type="caution">
    <text evidence="5">The sequence shown here is derived from an EMBL/GenBank/DDBJ whole genome shotgun (WGS) entry which is preliminary data.</text>
</comment>
<dbReference type="GO" id="GO:0020037">
    <property type="term" value="F:heme binding"/>
    <property type="evidence" value="ECO:0007669"/>
    <property type="project" value="InterPro"/>
</dbReference>
<accession>A0AAD5UBT1</accession>
<dbReference type="Proteomes" id="UP001210925">
    <property type="component" value="Unassembled WGS sequence"/>
</dbReference>
<keyword evidence="1" id="KW-0813">Transport</keyword>
<protein>
    <submittedName>
        <fullName evidence="5">Uncharacterized protein</fullName>
    </submittedName>
</protein>
<dbReference type="InterPro" id="IPR009050">
    <property type="entry name" value="Globin-like_sf"/>
</dbReference>
<dbReference type="InterPro" id="IPR001486">
    <property type="entry name" value="Hemoglobin_trunc"/>
</dbReference>
<dbReference type="SUPFAM" id="SSF46458">
    <property type="entry name" value="Globin-like"/>
    <property type="match status" value="2"/>
</dbReference>
<dbReference type="CDD" id="cd00454">
    <property type="entry name" value="TrHb1_N"/>
    <property type="match status" value="2"/>
</dbReference>
<keyword evidence="3" id="KW-0479">Metal-binding</keyword>
<keyword evidence="4" id="KW-0408">Iron</keyword>